<reference evidence="8 11" key="2">
    <citation type="submission" date="2018-11" db="EMBL/GenBank/DDBJ databases">
        <title>Sequencing Av. paragallinarum serogroups.</title>
        <authorList>
            <person name="Hellmuth J.E."/>
            <person name="Boucher C.E."/>
            <person name="Cason E.D."/>
        </authorList>
    </citation>
    <scope>NUCLEOTIDE SEQUENCE [LARGE SCALE GENOMIC DNA]</scope>
    <source>
        <strain evidence="8 11">SA-3</strain>
    </source>
</reference>
<dbReference type="AlphaFoldDB" id="A0A0F5EZE6"/>
<proteinExistence type="predicted"/>
<dbReference type="InterPro" id="IPR005895">
    <property type="entry name" value="ABC_transptr_haem_export_CcmA"/>
</dbReference>
<dbReference type="STRING" id="728.VY92_10650"/>
<dbReference type="Gene3D" id="3.40.50.300">
    <property type="entry name" value="P-loop containing nucleotide triphosphate hydrolases"/>
    <property type="match status" value="1"/>
</dbReference>
<evidence type="ECO:0000256" key="4">
    <source>
        <dbReference type="ARBA" id="ARBA00022840"/>
    </source>
</evidence>
<accession>A0A0F5EZE6</accession>
<dbReference type="NCBIfam" id="TIGR01189">
    <property type="entry name" value="ccmA"/>
    <property type="match status" value="1"/>
</dbReference>
<protein>
    <submittedName>
        <fullName evidence="9">Cytochrome c biogenesis ATP-binding export protein CcmA</fullName>
        <ecNumber evidence="9">3.6.3.41</ecNumber>
    </submittedName>
    <submittedName>
        <fullName evidence="8">Cytochrome c biogenesis heme-transporting ATPase CcmA</fullName>
    </submittedName>
</protein>
<dbReference type="OrthoDB" id="9800654at2"/>
<evidence type="ECO:0000256" key="5">
    <source>
        <dbReference type="ARBA" id="ARBA00022967"/>
    </source>
</evidence>
<dbReference type="PROSITE" id="PS50893">
    <property type="entry name" value="ABC_TRANSPORTER_2"/>
    <property type="match status" value="1"/>
</dbReference>
<dbReference type="PANTHER" id="PTHR43499:SF1">
    <property type="entry name" value="ABC TRANSPORTER I FAMILY MEMBER 1"/>
    <property type="match status" value="1"/>
</dbReference>
<dbReference type="EMBL" id="UFSW01000001">
    <property type="protein sequence ID" value="SUU98880.1"/>
    <property type="molecule type" value="Genomic_DNA"/>
</dbReference>
<evidence type="ECO:0000313" key="8">
    <source>
        <dbReference type="EMBL" id="RZN59135.1"/>
    </source>
</evidence>
<organism evidence="9 10">
    <name type="scientific">Avibacterium paragallinarum</name>
    <name type="common">Haemophilus gallinarum</name>
    <dbReference type="NCBI Taxonomy" id="728"/>
    <lineage>
        <taxon>Bacteria</taxon>
        <taxon>Pseudomonadati</taxon>
        <taxon>Pseudomonadota</taxon>
        <taxon>Gammaproteobacteria</taxon>
        <taxon>Pasteurellales</taxon>
        <taxon>Pasteurellaceae</taxon>
        <taxon>Avibacterium</taxon>
    </lineage>
</organism>
<feature type="domain" description="ABC transporter" evidence="7">
    <location>
        <begin position="7"/>
        <end position="214"/>
    </location>
</feature>
<dbReference type="Proteomes" id="UP000254620">
    <property type="component" value="Unassembled WGS sequence"/>
</dbReference>
<dbReference type="PANTHER" id="PTHR43499">
    <property type="entry name" value="ABC TRANSPORTER I FAMILY MEMBER 1"/>
    <property type="match status" value="1"/>
</dbReference>
<evidence type="ECO:0000256" key="2">
    <source>
        <dbReference type="ARBA" id="ARBA00022741"/>
    </source>
</evidence>
<dbReference type="SUPFAM" id="SSF52540">
    <property type="entry name" value="P-loop containing nucleoside triphosphate hydrolases"/>
    <property type="match status" value="1"/>
</dbReference>
<dbReference type="EC" id="3.6.3.41" evidence="9"/>
<keyword evidence="1" id="KW-0813">Transport</keyword>
<dbReference type="InterPro" id="IPR017871">
    <property type="entry name" value="ABC_transporter-like_CS"/>
</dbReference>
<evidence type="ECO:0000256" key="6">
    <source>
        <dbReference type="ARBA" id="ARBA00023136"/>
    </source>
</evidence>
<evidence type="ECO:0000313" key="11">
    <source>
        <dbReference type="Proteomes" id="UP000294229"/>
    </source>
</evidence>
<keyword evidence="5" id="KW-1278">Translocase</keyword>
<dbReference type="InterPro" id="IPR003593">
    <property type="entry name" value="AAA+_ATPase"/>
</dbReference>
<sequence>MSIINQLQLKEITCQRGDKTLFTDLSHSWQSGDFVQIEGHNGIGKTSLLRILVGLASPLVGQVCWNGEPITQCREEYYYQLLYLGHQAGIKPELTAWENLQFYQAISQCQQGDEALWHALEKVGLIGREDIVAGQLSAGQQRRIALARLWLSQAPLWILDEPFTAIDKKGVGVLTQLFEQHVANGGMVILTSHQEIPSQALQRLDLEKYKAKAAE</sequence>
<dbReference type="InterPro" id="IPR003439">
    <property type="entry name" value="ABC_transporter-like_ATP-bd"/>
</dbReference>
<evidence type="ECO:0000259" key="7">
    <source>
        <dbReference type="PROSITE" id="PS50893"/>
    </source>
</evidence>
<dbReference type="eggNOG" id="COG4133">
    <property type="taxonomic scope" value="Bacteria"/>
</dbReference>
<gene>
    <name evidence="9" type="primary">ccmA</name>
    <name evidence="8" type="ORF">EIG79_06485</name>
    <name evidence="9" type="ORF">NCTC10926_02324</name>
</gene>
<dbReference type="GO" id="GO:0022857">
    <property type="term" value="F:transmembrane transporter activity"/>
    <property type="evidence" value="ECO:0007669"/>
    <property type="project" value="InterPro"/>
</dbReference>
<keyword evidence="4 9" id="KW-0067">ATP-binding</keyword>
<dbReference type="GO" id="GO:0016887">
    <property type="term" value="F:ATP hydrolysis activity"/>
    <property type="evidence" value="ECO:0007669"/>
    <property type="project" value="InterPro"/>
</dbReference>
<dbReference type="SMART" id="SM00382">
    <property type="entry name" value="AAA"/>
    <property type="match status" value="1"/>
</dbReference>
<dbReference type="GO" id="GO:0005524">
    <property type="term" value="F:ATP binding"/>
    <property type="evidence" value="ECO:0007669"/>
    <property type="project" value="UniProtKB-KW"/>
</dbReference>
<dbReference type="EMBL" id="RQXS01000025">
    <property type="protein sequence ID" value="RZN59135.1"/>
    <property type="molecule type" value="Genomic_DNA"/>
</dbReference>
<keyword evidence="9" id="KW-0378">Hydrolase</keyword>
<dbReference type="InterPro" id="IPR027417">
    <property type="entry name" value="P-loop_NTPase"/>
</dbReference>
<dbReference type="PROSITE" id="PS00211">
    <property type="entry name" value="ABC_TRANSPORTER_1"/>
    <property type="match status" value="1"/>
</dbReference>
<dbReference type="Proteomes" id="UP000294229">
    <property type="component" value="Unassembled WGS sequence"/>
</dbReference>
<evidence type="ECO:0000256" key="1">
    <source>
        <dbReference type="ARBA" id="ARBA00022448"/>
    </source>
</evidence>
<evidence type="ECO:0000256" key="3">
    <source>
        <dbReference type="ARBA" id="ARBA00022748"/>
    </source>
</evidence>
<keyword evidence="6" id="KW-0472">Membrane</keyword>
<dbReference type="RefSeq" id="WP_046098451.1">
    <property type="nucleotide sequence ID" value="NZ_JBANLW010000003.1"/>
</dbReference>
<dbReference type="Pfam" id="PF00005">
    <property type="entry name" value="ABC_tran"/>
    <property type="match status" value="1"/>
</dbReference>
<reference evidence="9 10" key="1">
    <citation type="submission" date="2018-06" db="EMBL/GenBank/DDBJ databases">
        <authorList>
            <consortium name="Pathogen Informatics"/>
            <person name="Doyle S."/>
        </authorList>
    </citation>
    <scope>NUCLEOTIDE SEQUENCE [LARGE SCALE GENOMIC DNA]</scope>
    <source>
        <strain evidence="9 10">NCTC10926</strain>
    </source>
</reference>
<name>A0A0F5EZE6_AVIPA</name>
<evidence type="ECO:0000313" key="10">
    <source>
        <dbReference type="Proteomes" id="UP000254620"/>
    </source>
</evidence>
<evidence type="ECO:0000313" key="9">
    <source>
        <dbReference type="EMBL" id="SUU98880.1"/>
    </source>
</evidence>
<dbReference type="NCBIfam" id="NF010061">
    <property type="entry name" value="PRK13538.1"/>
    <property type="match status" value="1"/>
</dbReference>
<dbReference type="GO" id="GO:0017004">
    <property type="term" value="P:cytochrome complex assembly"/>
    <property type="evidence" value="ECO:0007669"/>
    <property type="project" value="UniProtKB-KW"/>
</dbReference>
<keyword evidence="2" id="KW-0547">Nucleotide-binding</keyword>
<keyword evidence="3" id="KW-0201">Cytochrome c-type biogenesis</keyword>